<name>A0A3B0WR48_9ZZZZ</name>
<evidence type="ECO:0000256" key="6">
    <source>
        <dbReference type="ARBA" id="ARBA00022989"/>
    </source>
</evidence>
<keyword evidence="2" id="KW-0813">Transport</keyword>
<feature type="transmembrane region" description="Helical" evidence="8">
    <location>
        <begin position="38"/>
        <end position="60"/>
    </location>
</feature>
<dbReference type="Pfam" id="PF04143">
    <property type="entry name" value="Sulf_transp"/>
    <property type="match status" value="1"/>
</dbReference>
<feature type="transmembrane region" description="Helical" evidence="8">
    <location>
        <begin position="179"/>
        <end position="199"/>
    </location>
</feature>
<organism evidence="9">
    <name type="scientific">hydrothermal vent metagenome</name>
    <dbReference type="NCBI Taxonomy" id="652676"/>
    <lineage>
        <taxon>unclassified sequences</taxon>
        <taxon>metagenomes</taxon>
        <taxon>ecological metagenomes</taxon>
    </lineage>
</organism>
<feature type="transmembrane region" description="Helical" evidence="8">
    <location>
        <begin position="143"/>
        <end position="167"/>
    </location>
</feature>
<evidence type="ECO:0000256" key="7">
    <source>
        <dbReference type="ARBA" id="ARBA00023136"/>
    </source>
</evidence>
<feature type="transmembrane region" description="Helical" evidence="8">
    <location>
        <begin position="113"/>
        <end position="136"/>
    </location>
</feature>
<keyword evidence="3" id="KW-1003">Cell membrane</keyword>
<keyword evidence="5 8" id="KW-0812">Transmembrane</keyword>
<feature type="transmembrane region" description="Helical" evidence="8">
    <location>
        <begin position="295"/>
        <end position="315"/>
    </location>
</feature>
<dbReference type="PANTHER" id="PTHR30574">
    <property type="entry name" value="INNER MEMBRANE PROTEIN YEDE"/>
    <property type="match status" value="1"/>
</dbReference>
<evidence type="ECO:0000256" key="3">
    <source>
        <dbReference type="ARBA" id="ARBA00022475"/>
    </source>
</evidence>
<evidence type="ECO:0000256" key="5">
    <source>
        <dbReference type="ARBA" id="ARBA00022692"/>
    </source>
</evidence>
<evidence type="ECO:0000256" key="2">
    <source>
        <dbReference type="ARBA" id="ARBA00022448"/>
    </source>
</evidence>
<dbReference type="InterPro" id="IPR007272">
    <property type="entry name" value="Sulf_transp_TsuA/YedE"/>
</dbReference>
<feature type="transmembrane region" description="Helical" evidence="8">
    <location>
        <begin position="220"/>
        <end position="246"/>
    </location>
</feature>
<evidence type="ECO:0000256" key="4">
    <source>
        <dbReference type="ARBA" id="ARBA00022519"/>
    </source>
</evidence>
<dbReference type="EMBL" id="UOFC01000112">
    <property type="protein sequence ID" value="VAW46726.1"/>
    <property type="molecule type" value="Genomic_DNA"/>
</dbReference>
<accession>A0A3B0WR48</accession>
<evidence type="ECO:0000256" key="1">
    <source>
        <dbReference type="ARBA" id="ARBA00004429"/>
    </source>
</evidence>
<feature type="non-terminal residue" evidence="9">
    <location>
        <position position="373"/>
    </location>
</feature>
<comment type="subcellular location">
    <subcellularLocation>
        <location evidence="1">Cell inner membrane</location>
        <topology evidence="1">Multi-pass membrane protein</topology>
    </subcellularLocation>
</comment>
<keyword evidence="4" id="KW-0997">Cell inner membrane</keyword>
<keyword evidence="7 8" id="KW-0472">Membrane</keyword>
<gene>
    <name evidence="9" type="ORF">MNBD_GAMMA03-596</name>
</gene>
<sequence>MIFTFYHSQGAWRKPTALILSFLLIASMLSLSANTSQLLLLGILLGFIFIHFGFGFTGYWRQFMEEKKAIGIRGHLWLLALGSLLFFPALTLLPEYDVAVQGAIRPLGANVLFGAFIFGVGMALAGTCSSGTLRLLGEFKLRFYWVFICMIIGGTFAASQFEFWLTFSQWGVFSFATEWHWGIGLLLNLSLIALLYLIFSTIEKRRYGHIAPLFDKTNSTFFMGISPIIWAVSLLALLNLGVLILAGSPWAVSWIFPKLGVVGIELLQLEIDWDFWEFTAINETGMNKPLSEDTIFLTSLGFFLGVAIYHIISHLTHSPTKNRKTNLTPFKFKTLISTTVAGLLMGYGAVIAYGCNIGGFFSAIISGSLHGWA</sequence>
<dbReference type="GO" id="GO:0005886">
    <property type="term" value="C:plasma membrane"/>
    <property type="evidence" value="ECO:0007669"/>
    <property type="project" value="UniProtKB-SubCell"/>
</dbReference>
<reference evidence="9" key="1">
    <citation type="submission" date="2018-06" db="EMBL/GenBank/DDBJ databases">
        <authorList>
            <person name="Zhirakovskaya E."/>
        </authorList>
    </citation>
    <scope>NUCLEOTIDE SEQUENCE</scope>
</reference>
<proteinExistence type="predicted"/>
<dbReference type="AlphaFoldDB" id="A0A3B0WR48"/>
<evidence type="ECO:0000313" key="9">
    <source>
        <dbReference type="EMBL" id="VAW46726.1"/>
    </source>
</evidence>
<feature type="transmembrane region" description="Helical" evidence="8">
    <location>
        <begin position="72"/>
        <end position="93"/>
    </location>
</feature>
<feature type="transmembrane region" description="Helical" evidence="8">
    <location>
        <begin position="335"/>
        <end position="365"/>
    </location>
</feature>
<evidence type="ECO:0000256" key="8">
    <source>
        <dbReference type="SAM" id="Phobius"/>
    </source>
</evidence>
<dbReference type="PANTHER" id="PTHR30574:SF1">
    <property type="entry name" value="SULPHUR TRANSPORT DOMAIN-CONTAINING PROTEIN"/>
    <property type="match status" value="1"/>
</dbReference>
<feature type="transmembrane region" description="Helical" evidence="8">
    <location>
        <begin position="12"/>
        <end position="32"/>
    </location>
</feature>
<protein>
    <submittedName>
        <fullName evidence="9">Uncharacterized protein</fullName>
    </submittedName>
</protein>
<keyword evidence="6 8" id="KW-1133">Transmembrane helix</keyword>